<evidence type="ECO:0000256" key="1">
    <source>
        <dbReference type="ARBA" id="ARBA00022553"/>
    </source>
</evidence>
<dbReference type="OrthoDB" id="1524091at2"/>
<protein>
    <submittedName>
        <fullName evidence="4">Response regulator receiver domain-containing protein</fullName>
    </submittedName>
</protein>
<keyword evidence="5" id="KW-1185">Reference proteome</keyword>
<sequence>MQSTAIYKILLLDDDRIQKILLEKRLIKINPGIEIVYFDMPDKALEYLKSESVDLILSDLNLPEMSGWEFVEEASKFSPDSRVILQSGSVDSEQYQRATSDIRISEIFEKPLSESDLRAILGL</sequence>
<feature type="domain" description="Response regulatory" evidence="3">
    <location>
        <begin position="8"/>
        <end position="123"/>
    </location>
</feature>
<dbReference type="InterPro" id="IPR050595">
    <property type="entry name" value="Bact_response_regulator"/>
</dbReference>
<name>A0A327PLV9_9BACT</name>
<dbReference type="InterPro" id="IPR011006">
    <property type="entry name" value="CheY-like_superfamily"/>
</dbReference>
<gene>
    <name evidence="4" type="ORF">LV83_01381</name>
</gene>
<dbReference type="Pfam" id="PF00072">
    <property type="entry name" value="Response_reg"/>
    <property type="match status" value="1"/>
</dbReference>
<dbReference type="Gene3D" id="3.40.50.2300">
    <property type="match status" value="1"/>
</dbReference>
<evidence type="ECO:0000256" key="2">
    <source>
        <dbReference type="PROSITE-ProRule" id="PRU00169"/>
    </source>
</evidence>
<dbReference type="AlphaFoldDB" id="A0A327PLV9"/>
<reference evidence="4 5" key="1">
    <citation type="submission" date="2018-06" db="EMBL/GenBank/DDBJ databases">
        <title>Genomic Encyclopedia of Archaeal and Bacterial Type Strains, Phase II (KMG-II): from individual species to whole genera.</title>
        <authorList>
            <person name="Goeker M."/>
        </authorList>
    </citation>
    <scope>NUCLEOTIDE SEQUENCE [LARGE SCALE GENOMIC DNA]</scope>
    <source>
        <strain evidence="4 5">DSM 23446</strain>
    </source>
</reference>
<organism evidence="4 5">
    <name type="scientific">Algoriphagus yeomjeoni</name>
    <dbReference type="NCBI Taxonomy" id="291403"/>
    <lineage>
        <taxon>Bacteria</taxon>
        <taxon>Pseudomonadati</taxon>
        <taxon>Bacteroidota</taxon>
        <taxon>Cytophagia</taxon>
        <taxon>Cytophagales</taxon>
        <taxon>Cyclobacteriaceae</taxon>
        <taxon>Algoriphagus</taxon>
    </lineage>
</organism>
<dbReference type="EMBL" id="QLLK01000003">
    <property type="protein sequence ID" value="RAI92152.1"/>
    <property type="molecule type" value="Genomic_DNA"/>
</dbReference>
<dbReference type="PROSITE" id="PS50110">
    <property type="entry name" value="RESPONSE_REGULATORY"/>
    <property type="match status" value="1"/>
</dbReference>
<dbReference type="GO" id="GO:0000160">
    <property type="term" value="P:phosphorelay signal transduction system"/>
    <property type="evidence" value="ECO:0007669"/>
    <property type="project" value="InterPro"/>
</dbReference>
<dbReference type="Proteomes" id="UP000249610">
    <property type="component" value="Unassembled WGS sequence"/>
</dbReference>
<evidence type="ECO:0000259" key="3">
    <source>
        <dbReference type="PROSITE" id="PS50110"/>
    </source>
</evidence>
<evidence type="ECO:0000313" key="5">
    <source>
        <dbReference type="Proteomes" id="UP000249610"/>
    </source>
</evidence>
<evidence type="ECO:0000313" key="4">
    <source>
        <dbReference type="EMBL" id="RAI92152.1"/>
    </source>
</evidence>
<comment type="caution">
    <text evidence="4">The sequence shown here is derived from an EMBL/GenBank/DDBJ whole genome shotgun (WGS) entry which is preliminary data.</text>
</comment>
<dbReference type="InterPro" id="IPR001789">
    <property type="entry name" value="Sig_transdc_resp-reg_receiver"/>
</dbReference>
<dbReference type="PANTHER" id="PTHR44591:SF3">
    <property type="entry name" value="RESPONSE REGULATORY DOMAIN-CONTAINING PROTEIN"/>
    <property type="match status" value="1"/>
</dbReference>
<accession>A0A327PLV9</accession>
<keyword evidence="1 2" id="KW-0597">Phosphoprotein</keyword>
<dbReference type="SMART" id="SM00448">
    <property type="entry name" value="REC"/>
    <property type="match status" value="1"/>
</dbReference>
<dbReference type="SUPFAM" id="SSF52172">
    <property type="entry name" value="CheY-like"/>
    <property type="match status" value="1"/>
</dbReference>
<proteinExistence type="predicted"/>
<dbReference type="RefSeq" id="WP_111610787.1">
    <property type="nucleotide sequence ID" value="NZ_CP187512.1"/>
</dbReference>
<feature type="modified residue" description="4-aspartylphosphate" evidence="2">
    <location>
        <position position="59"/>
    </location>
</feature>
<dbReference type="PANTHER" id="PTHR44591">
    <property type="entry name" value="STRESS RESPONSE REGULATOR PROTEIN 1"/>
    <property type="match status" value="1"/>
</dbReference>